<evidence type="ECO:0000256" key="3">
    <source>
        <dbReference type="RuleBase" id="RU363019"/>
    </source>
</evidence>
<feature type="domain" description="PPIase cyclophilin-type" evidence="4">
    <location>
        <begin position="51"/>
        <end position="207"/>
    </location>
</feature>
<accession>A0ABM4CP48</accession>
<evidence type="ECO:0000256" key="2">
    <source>
        <dbReference type="ARBA" id="ARBA00023235"/>
    </source>
</evidence>
<feature type="signal peptide" evidence="3">
    <location>
        <begin position="1"/>
        <end position="17"/>
    </location>
</feature>
<organism evidence="5 6">
    <name type="scientific">Hydra vulgaris</name>
    <name type="common">Hydra</name>
    <name type="synonym">Hydra attenuata</name>
    <dbReference type="NCBI Taxonomy" id="6087"/>
    <lineage>
        <taxon>Eukaryota</taxon>
        <taxon>Metazoa</taxon>
        <taxon>Cnidaria</taxon>
        <taxon>Hydrozoa</taxon>
        <taxon>Hydroidolina</taxon>
        <taxon>Anthoathecata</taxon>
        <taxon>Aplanulata</taxon>
        <taxon>Hydridae</taxon>
        <taxon>Hydra</taxon>
    </lineage>
</organism>
<evidence type="ECO:0000313" key="5">
    <source>
        <dbReference type="Proteomes" id="UP001652625"/>
    </source>
</evidence>
<dbReference type="EC" id="5.2.1.8" evidence="3"/>
<reference evidence="6" key="1">
    <citation type="submission" date="2025-08" db="UniProtKB">
        <authorList>
            <consortium name="RefSeq"/>
        </authorList>
    </citation>
    <scope>IDENTIFICATION</scope>
</reference>
<feature type="chain" id="PRO_5045012873" description="Peptidyl-prolyl cis-trans isomerase" evidence="3">
    <location>
        <begin position="18"/>
        <end position="223"/>
    </location>
</feature>
<comment type="similarity">
    <text evidence="3">Belongs to the cyclophilin-type PPIase family.</text>
</comment>
<keyword evidence="2 3" id="KW-0413">Isomerase</keyword>
<keyword evidence="1 3" id="KW-0697">Rotamase</keyword>
<comment type="catalytic activity">
    <reaction evidence="3">
        <text>[protein]-peptidylproline (omega=180) = [protein]-peptidylproline (omega=0)</text>
        <dbReference type="Rhea" id="RHEA:16237"/>
        <dbReference type="Rhea" id="RHEA-COMP:10747"/>
        <dbReference type="Rhea" id="RHEA-COMP:10748"/>
        <dbReference type="ChEBI" id="CHEBI:83833"/>
        <dbReference type="ChEBI" id="CHEBI:83834"/>
        <dbReference type="EC" id="5.2.1.8"/>
    </reaction>
</comment>
<dbReference type="Pfam" id="PF00160">
    <property type="entry name" value="Pro_isomerase"/>
    <property type="match status" value="1"/>
</dbReference>
<evidence type="ECO:0000259" key="4">
    <source>
        <dbReference type="PROSITE" id="PS50072"/>
    </source>
</evidence>
<dbReference type="InterPro" id="IPR029000">
    <property type="entry name" value="Cyclophilin-like_dom_sf"/>
</dbReference>
<dbReference type="Gene3D" id="2.40.100.10">
    <property type="entry name" value="Cyclophilin-like"/>
    <property type="match status" value="1"/>
</dbReference>
<dbReference type="PRINTS" id="PR00153">
    <property type="entry name" value="CSAPPISMRASE"/>
</dbReference>
<dbReference type="InterPro" id="IPR020892">
    <property type="entry name" value="Cyclophilin-type_PPIase_CS"/>
</dbReference>
<dbReference type="GeneID" id="100197478"/>
<dbReference type="Proteomes" id="UP001652625">
    <property type="component" value="Chromosome 10"/>
</dbReference>
<dbReference type="RefSeq" id="XP_065663616.1">
    <property type="nucleotide sequence ID" value="XM_065807544.1"/>
</dbReference>
<dbReference type="PROSITE" id="PS50072">
    <property type="entry name" value="CSA_PPIASE_2"/>
    <property type="match status" value="1"/>
</dbReference>
<dbReference type="GO" id="GO:0016853">
    <property type="term" value="F:isomerase activity"/>
    <property type="evidence" value="ECO:0007669"/>
    <property type="project" value="UniProtKB-KW"/>
</dbReference>
<proteinExistence type="inferred from homology"/>
<gene>
    <name evidence="6" type="primary">LOC100197478</name>
</gene>
<dbReference type="PANTHER" id="PTHR11071">
    <property type="entry name" value="PEPTIDYL-PROLYL CIS-TRANS ISOMERASE"/>
    <property type="match status" value="1"/>
</dbReference>
<dbReference type="PANTHER" id="PTHR11071:SF561">
    <property type="entry name" value="PEPTIDYL-PROLYL CIS-TRANS ISOMERASE D-RELATED"/>
    <property type="match status" value="1"/>
</dbReference>
<evidence type="ECO:0000313" key="6">
    <source>
        <dbReference type="RefSeq" id="XP_065663616.1"/>
    </source>
</evidence>
<keyword evidence="5" id="KW-1185">Reference proteome</keyword>
<comment type="function">
    <text evidence="3">PPIases accelerate the folding of proteins. It catalyzes the cis-trans isomerization of proline imidic peptide bonds in oligopeptides.</text>
</comment>
<protein>
    <recommendedName>
        <fullName evidence="3">Peptidyl-prolyl cis-trans isomerase</fullName>
        <shortName evidence="3">PPIase</shortName>
        <ecNumber evidence="3">5.2.1.8</ecNumber>
    </recommendedName>
</protein>
<dbReference type="SUPFAM" id="SSF50891">
    <property type="entry name" value="Cyclophilin-like"/>
    <property type="match status" value="1"/>
</dbReference>
<keyword evidence="3" id="KW-0732">Signal</keyword>
<evidence type="ECO:0000256" key="1">
    <source>
        <dbReference type="ARBA" id="ARBA00023110"/>
    </source>
</evidence>
<dbReference type="InterPro" id="IPR002130">
    <property type="entry name" value="Cyclophilin-type_PPIase_dom"/>
</dbReference>
<sequence length="223" mass="25029">MHVIYIFTFLLIKHVSSFIKDSRVIYGKNFRQRHNIETRSFKDTVITHKARLSISIGDEDFGQIVVGLFGEVAPKTTENFVELCQDTSDGYAGTIFHRVIKGFMMQGGDVTHKDGTGGRSIYGPEFDDENLNIKHMGAGTLSMANSGPDSNNSQFFITFVNTEWLNGKHQVFGKVLSGMNIVKEVESVQTNKDDRPLENVTITDCEAKKVEEFTLQDYMNADA</sequence>
<dbReference type="PROSITE" id="PS00170">
    <property type="entry name" value="CSA_PPIASE_1"/>
    <property type="match status" value="1"/>
</dbReference>
<name>A0ABM4CP48_HYDVU</name>